<dbReference type="InterPro" id="IPR018113">
    <property type="entry name" value="PTrfase_EIIB_Cys"/>
</dbReference>
<feature type="transmembrane region" description="Helical" evidence="12">
    <location>
        <begin position="363"/>
        <end position="384"/>
    </location>
</feature>
<keyword evidence="4" id="KW-0762">Sugar transport</keyword>
<keyword evidence="10 12" id="KW-0472">Membrane</keyword>
<evidence type="ECO:0000256" key="6">
    <source>
        <dbReference type="ARBA" id="ARBA00022683"/>
    </source>
</evidence>
<keyword evidence="3" id="KW-1003">Cell membrane</keyword>
<dbReference type="PROSITE" id="PS01035">
    <property type="entry name" value="PTS_EIIB_TYPE_1_CYS"/>
    <property type="match status" value="1"/>
</dbReference>
<dbReference type="GO" id="GO:0008982">
    <property type="term" value="F:protein-N(PI)-phosphohistidine-sugar phosphotransferase activity"/>
    <property type="evidence" value="ECO:0007669"/>
    <property type="project" value="InterPro"/>
</dbReference>
<protein>
    <submittedName>
        <fullName evidence="15">PTS transporter subunit EIIC</fullName>
    </submittedName>
</protein>
<dbReference type="RefSeq" id="WP_117536352.1">
    <property type="nucleotide sequence ID" value="NZ_CP060636.1"/>
</dbReference>
<evidence type="ECO:0000256" key="12">
    <source>
        <dbReference type="SAM" id="Phobius"/>
    </source>
</evidence>
<dbReference type="InterPro" id="IPR003352">
    <property type="entry name" value="PTS_EIIC"/>
</dbReference>
<dbReference type="GO" id="GO:0015771">
    <property type="term" value="P:trehalose transport"/>
    <property type="evidence" value="ECO:0007669"/>
    <property type="project" value="TreeGrafter"/>
</dbReference>
<dbReference type="GO" id="GO:0005886">
    <property type="term" value="C:plasma membrane"/>
    <property type="evidence" value="ECO:0007669"/>
    <property type="project" value="UniProtKB-SubCell"/>
</dbReference>
<feature type="transmembrane region" description="Helical" evidence="12">
    <location>
        <begin position="213"/>
        <end position="237"/>
    </location>
</feature>
<dbReference type="GO" id="GO:0090589">
    <property type="term" value="F:protein-phosphocysteine-trehalose phosphotransferase system transporter activity"/>
    <property type="evidence" value="ECO:0007669"/>
    <property type="project" value="TreeGrafter"/>
</dbReference>
<evidence type="ECO:0000256" key="11">
    <source>
        <dbReference type="PROSITE-ProRule" id="PRU00421"/>
    </source>
</evidence>
<dbReference type="Pfam" id="PF02378">
    <property type="entry name" value="PTS_EIIC"/>
    <property type="match status" value="1"/>
</dbReference>
<keyword evidence="7 12" id="KW-0812">Transmembrane</keyword>
<feature type="transmembrane region" description="Helical" evidence="12">
    <location>
        <begin position="423"/>
        <end position="447"/>
    </location>
</feature>
<evidence type="ECO:0000256" key="3">
    <source>
        <dbReference type="ARBA" id="ARBA00022475"/>
    </source>
</evidence>
<dbReference type="GO" id="GO:0016301">
    <property type="term" value="F:kinase activity"/>
    <property type="evidence" value="ECO:0007669"/>
    <property type="project" value="UniProtKB-KW"/>
</dbReference>
<evidence type="ECO:0000256" key="5">
    <source>
        <dbReference type="ARBA" id="ARBA00022679"/>
    </source>
</evidence>
<accession>A0A7G9GSU4</accession>
<keyword evidence="2" id="KW-0813">Transport</keyword>
<dbReference type="InterPro" id="IPR013013">
    <property type="entry name" value="PTS_EIIC_1"/>
</dbReference>
<evidence type="ECO:0000256" key="7">
    <source>
        <dbReference type="ARBA" id="ARBA00022692"/>
    </source>
</evidence>
<gene>
    <name evidence="15" type="ORF">H9Q80_08025</name>
</gene>
<keyword evidence="16" id="KW-1185">Reference proteome</keyword>
<evidence type="ECO:0000256" key="2">
    <source>
        <dbReference type="ARBA" id="ARBA00022448"/>
    </source>
</evidence>
<dbReference type="AlphaFoldDB" id="A0A7G9GSU4"/>
<dbReference type="FunFam" id="3.30.1360.60:FF:000001">
    <property type="entry name" value="PTS system glucose-specific IIBC component PtsG"/>
    <property type="match status" value="1"/>
</dbReference>
<feature type="transmembrane region" description="Helical" evidence="12">
    <location>
        <begin position="113"/>
        <end position="134"/>
    </location>
</feature>
<proteinExistence type="predicted"/>
<dbReference type="PANTHER" id="PTHR30175">
    <property type="entry name" value="PHOSPHOTRANSFERASE SYSTEM TRANSPORT PROTEIN"/>
    <property type="match status" value="1"/>
</dbReference>
<evidence type="ECO:0000259" key="13">
    <source>
        <dbReference type="PROSITE" id="PS51098"/>
    </source>
</evidence>
<dbReference type="InterPro" id="IPR050558">
    <property type="entry name" value="PTS_Sugar-Specific_Components"/>
</dbReference>
<dbReference type="CDD" id="cd00212">
    <property type="entry name" value="PTS_IIB_glc"/>
    <property type="match status" value="1"/>
</dbReference>
<feature type="transmembrane region" description="Helical" evidence="12">
    <location>
        <begin position="146"/>
        <end position="167"/>
    </location>
</feature>
<evidence type="ECO:0000256" key="4">
    <source>
        <dbReference type="ARBA" id="ARBA00022597"/>
    </source>
</evidence>
<dbReference type="SUPFAM" id="SSF55604">
    <property type="entry name" value="Glucose permease domain IIB"/>
    <property type="match status" value="1"/>
</dbReference>
<keyword evidence="9 12" id="KW-1133">Transmembrane helix</keyword>
<comment type="subcellular location">
    <subcellularLocation>
        <location evidence="1">Cell membrane</location>
        <topology evidence="1">Multi-pass membrane protein</topology>
    </subcellularLocation>
</comment>
<sequence length="457" mass="48672">MKKDPRVTAEQIIAAVGGKENIVSVMHCATRLRLSLKNTSKIDIENIKKAPGVAGYFEKSGQHQIILGTGFVNKVCDEVQKITGIYDEQDCQEVSTNETTGKFQQLTKMISDIFIPIIPVLLATGILMGLQSFMTNGLHIEFDDNLNTLFNVLTGTAYTFIPVLVTWSACKKFGGSPILGIVLGLMLVSPNLPDKWNVVNGLAEPLKFALGPITLNVTGYQSSVIPAICLGWFAATLEKKLHKIIPDIVDMLLVPFLTLLISLLLGLFIVGPVLSAIEKGLTDIILSMLQLPFGIGGIVYGGGIQLLCSVGMHHTVTPIIVSIYAETGLDFINPMGSAAIAGQLGAGLAIVMMTRNKQKRANMIPALIPALFGISEPVMYGITFPLIKPFLMGCIGGAAGGAFAGIVSLAAKGTGASMLPGTLLYLQGGMIQYLLVLVISIGVAYLLTRIVMKGKVE</sequence>
<dbReference type="PROSITE" id="PS51103">
    <property type="entry name" value="PTS_EIIC_TYPE_1"/>
    <property type="match status" value="1"/>
</dbReference>
<evidence type="ECO:0000313" key="15">
    <source>
        <dbReference type="EMBL" id="QNM13876.1"/>
    </source>
</evidence>
<name>A0A7G9GSU4_9FIRM</name>
<dbReference type="InterPro" id="IPR001996">
    <property type="entry name" value="PTS_IIB_1"/>
</dbReference>
<evidence type="ECO:0000256" key="10">
    <source>
        <dbReference type="ARBA" id="ARBA00023136"/>
    </source>
</evidence>
<feature type="transmembrane region" description="Helical" evidence="12">
    <location>
        <begin position="390"/>
        <end position="411"/>
    </location>
</feature>
<dbReference type="PROSITE" id="PS51098">
    <property type="entry name" value="PTS_EIIB_TYPE_1"/>
    <property type="match status" value="1"/>
</dbReference>
<evidence type="ECO:0000256" key="1">
    <source>
        <dbReference type="ARBA" id="ARBA00004651"/>
    </source>
</evidence>
<dbReference type="Pfam" id="PF00367">
    <property type="entry name" value="PTS_EIIB"/>
    <property type="match status" value="1"/>
</dbReference>
<dbReference type="Proteomes" id="UP000515856">
    <property type="component" value="Chromosome"/>
</dbReference>
<dbReference type="KEGG" id="ehn:H9Q80_08025"/>
<dbReference type="Gene3D" id="3.30.1360.60">
    <property type="entry name" value="Glucose permease domain IIB"/>
    <property type="match status" value="1"/>
</dbReference>
<evidence type="ECO:0000256" key="9">
    <source>
        <dbReference type="ARBA" id="ARBA00022989"/>
    </source>
</evidence>
<feature type="transmembrane region" description="Helical" evidence="12">
    <location>
        <begin position="249"/>
        <end position="274"/>
    </location>
</feature>
<feature type="domain" description="PTS EIIB type-1" evidence="13">
    <location>
        <begin position="6"/>
        <end position="89"/>
    </location>
</feature>
<evidence type="ECO:0000256" key="8">
    <source>
        <dbReference type="ARBA" id="ARBA00022777"/>
    </source>
</evidence>
<reference evidence="15 16" key="1">
    <citation type="submission" date="2020-08" db="EMBL/GenBank/DDBJ databases">
        <authorList>
            <person name="Liu C."/>
            <person name="Sun Q."/>
        </authorList>
    </citation>
    <scope>NUCLEOTIDE SEQUENCE [LARGE SCALE GENOMIC DNA]</scope>
    <source>
        <strain evidence="15 16">NSJ-61</strain>
    </source>
</reference>
<dbReference type="PANTHER" id="PTHR30175:SF7">
    <property type="entry name" value="NEGATIVE REGULATOR OF SACY ACTIVITY"/>
    <property type="match status" value="1"/>
</dbReference>
<feature type="domain" description="PTS EIIC type-1" evidence="14">
    <location>
        <begin position="108"/>
        <end position="457"/>
    </location>
</feature>
<keyword evidence="6" id="KW-0598">Phosphotransferase system</keyword>
<feature type="active site" description="Phosphocysteine intermediate; for EIIB activity" evidence="11">
    <location>
        <position position="28"/>
    </location>
</feature>
<feature type="transmembrane region" description="Helical" evidence="12">
    <location>
        <begin position="174"/>
        <end position="193"/>
    </location>
</feature>
<organism evidence="15 16">
    <name type="scientific">[Eubacterium] hominis</name>
    <dbReference type="NCBI Taxonomy" id="2764325"/>
    <lineage>
        <taxon>Bacteria</taxon>
        <taxon>Bacillati</taxon>
        <taxon>Bacillota</taxon>
        <taxon>Erysipelotrichia</taxon>
        <taxon>Erysipelotrichales</taxon>
        <taxon>Erysipelotrichaceae</taxon>
        <taxon>Amedibacillus</taxon>
    </lineage>
</organism>
<evidence type="ECO:0000259" key="14">
    <source>
        <dbReference type="PROSITE" id="PS51103"/>
    </source>
</evidence>
<dbReference type="InterPro" id="IPR036878">
    <property type="entry name" value="Glu_permease_IIB"/>
</dbReference>
<keyword evidence="8" id="KW-0418">Kinase</keyword>
<feature type="transmembrane region" description="Helical" evidence="12">
    <location>
        <begin position="331"/>
        <end position="351"/>
    </location>
</feature>
<evidence type="ECO:0000313" key="16">
    <source>
        <dbReference type="Proteomes" id="UP000515856"/>
    </source>
</evidence>
<keyword evidence="5" id="KW-0808">Transferase</keyword>
<dbReference type="GO" id="GO:0009401">
    <property type="term" value="P:phosphoenolpyruvate-dependent sugar phosphotransferase system"/>
    <property type="evidence" value="ECO:0007669"/>
    <property type="project" value="UniProtKB-KW"/>
</dbReference>
<dbReference type="EMBL" id="CP060636">
    <property type="protein sequence ID" value="QNM13876.1"/>
    <property type="molecule type" value="Genomic_DNA"/>
</dbReference>